<dbReference type="InterPro" id="IPR051798">
    <property type="entry name" value="Class-II_PLP-Dep_Aminotrans"/>
</dbReference>
<comment type="cofactor">
    <cofactor evidence="1">
        <name>pyridoxal 5'-phosphate</name>
        <dbReference type="ChEBI" id="CHEBI:597326"/>
    </cofactor>
</comment>
<dbReference type="InterPro" id="IPR004839">
    <property type="entry name" value="Aminotransferase_I/II_large"/>
</dbReference>
<dbReference type="AlphaFoldDB" id="A0A1H3ILV4"/>
<sequence length="386" mass="40775">MTSLDAQPVWRVNGMGKRWSTHGPGVLDLGVAEMDVSACPPVFDAVRRAVSAEAFGYPVPDARSGVPEATSRWLSGFGLAVPADAVRIVPDALRGIAVAIRNLTRPGSAVIVPTPTYQRFIEVVPLTGREIIEVPLVGGRDLDLDAIERALAAGAGSVLLCHPVNPAAVVFGADQLTALAELVDRWGGRVITDEVHAPIRYGHPFTPYAALNDTARAHAVTVTSATKAWNFPGLRTAVMALTNPVDVEVWDGLRHLETSGASPLGMIATAAAFDHGQPWLDAVLADLDDHRHQVVETLADNGLGEIAQLPDATYLAWLDLRAWDENRPAELLRETAGVALGEGALYGAAGAGFARLNFATAPDVLAEALDRIVRVLTKSRSTGGPG</sequence>
<dbReference type="InterPro" id="IPR015424">
    <property type="entry name" value="PyrdxlP-dep_Trfase"/>
</dbReference>
<dbReference type="Gene3D" id="3.90.1150.10">
    <property type="entry name" value="Aspartate Aminotransferase, domain 1"/>
    <property type="match status" value="1"/>
</dbReference>
<dbReference type="SUPFAM" id="SSF53383">
    <property type="entry name" value="PLP-dependent transferases"/>
    <property type="match status" value="1"/>
</dbReference>
<dbReference type="EMBL" id="FNOK01000023">
    <property type="protein sequence ID" value="SDY28058.1"/>
    <property type="molecule type" value="Genomic_DNA"/>
</dbReference>
<dbReference type="RefSeq" id="WP_093268914.1">
    <property type="nucleotide sequence ID" value="NZ_FNOK01000023.1"/>
</dbReference>
<evidence type="ECO:0000259" key="6">
    <source>
        <dbReference type="Pfam" id="PF00155"/>
    </source>
</evidence>
<dbReference type="CDD" id="cd00609">
    <property type="entry name" value="AAT_like"/>
    <property type="match status" value="1"/>
</dbReference>
<dbReference type="Gene3D" id="3.40.640.10">
    <property type="entry name" value="Type I PLP-dependent aspartate aminotransferase-like (Major domain)"/>
    <property type="match status" value="1"/>
</dbReference>
<evidence type="ECO:0000256" key="4">
    <source>
        <dbReference type="ARBA" id="ARBA00023239"/>
    </source>
</evidence>
<evidence type="ECO:0000256" key="1">
    <source>
        <dbReference type="ARBA" id="ARBA00001933"/>
    </source>
</evidence>
<protein>
    <recommendedName>
        <fullName evidence="2">cysteine-S-conjugate beta-lyase</fullName>
        <ecNumber evidence="2">4.4.1.13</ecNumber>
    </recommendedName>
</protein>
<evidence type="ECO:0000256" key="3">
    <source>
        <dbReference type="ARBA" id="ARBA00022898"/>
    </source>
</evidence>
<dbReference type="Proteomes" id="UP000199529">
    <property type="component" value="Unassembled WGS sequence"/>
</dbReference>
<dbReference type="OrthoDB" id="3224382at2"/>
<dbReference type="GO" id="GO:0030170">
    <property type="term" value="F:pyridoxal phosphate binding"/>
    <property type="evidence" value="ECO:0007669"/>
    <property type="project" value="InterPro"/>
</dbReference>
<evidence type="ECO:0000256" key="2">
    <source>
        <dbReference type="ARBA" id="ARBA00012224"/>
    </source>
</evidence>
<comment type="similarity">
    <text evidence="5">Belongs to the class-II pyridoxal-phosphate-dependent aminotransferase family. MalY/PatB cystathionine beta-lyase subfamily.</text>
</comment>
<dbReference type="InterPro" id="IPR015422">
    <property type="entry name" value="PyrdxlP-dep_Trfase_small"/>
</dbReference>
<feature type="domain" description="Aminotransferase class I/classII large" evidence="6">
    <location>
        <begin position="26"/>
        <end position="372"/>
    </location>
</feature>
<gene>
    <name evidence="7" type="ORF">SAMN05216215_102331</name>
</gene>
<dbReference type="EC" id="4.4.1.13" evidence="2"/>
<evidence type="ECO:0000313" key="8">
    <source>
        <dbReference type="Proteomes" id="UP000199529"/>
    </source>
</evidence>
<keyword evidence="3" id="KW-0663">Pyridoxal phosphate</keyword>
<proteinExistence type="inferred from homology"/>
<keyword evidence="4 7" id="KW-0456">Lyase</keyword>
<accession>A0A1H3ILV4</accession>
<dbReference type="GO" id="GO:0047804">
    <property type="term" value="F:cysteine-S-conjugate beta-lyase activity"/>
    <property type="evidence" value="ECO:0007669"/>
    <property type="project" value="UniProtKB-EC"/>
</dbReference>
<dbReference type="PANTHER" id="PTHR43525">
    <property type="entry name" value="PROTEIN MALY"/>
    <property type="match status" value="1"/>
</dbReference>
<dbReference type="Pfam" id="PF00155">
    <property type="entry name" value="Aminotran_1_2"/>
    <property type="match status" value="1"/>
</dbReference>
<dbReference type="PANTHER" id="PTHR43525:SF2">
    <property type="entry name" value="CYSTATHIONINE BETA-LYASE-RELATED"/>
    <property type="match status" value="1"/>
</dbReference>
<name>A0A1H3ILV4_9PSEU</name>
<evidence type="ECO:0000256" key="5">
    <source>
        <dbReference type="ARBA" id="ARBA00037974"/>
    </source>
</evidence>
<dbReference type="STRING" id="418495.SAMN05216215_102331"/>
<reference evidence="8" key="1">
    <citation type="submission" date="2016-10" db="EMBL/GenBank/DDBJ databases">
        <authorList>
            <person name="Varghese N."/>
            <person name="Submissions S."/>
        </authorList>
    </citation>
    <scope>NUCLEOTIDE SEQUENCE [LARGE SCALE GENOMIC DNA]</scope>
    <source>
        <strain evidence="8">CGMCC 4.3530</strain>
    </source>
</reference>
<dbReference type="InterPro" id="IPR015421">
    <property type="entry name" value="PyrdxlP-dep_Trfase_major"/>
</dbReference>
<evidence type="ECO:0000313" key="7">
    <source>
        <dbReference type="EMBL" id="SDY28058.1"/>
    </source>
</evidence>
<keyword evidence="8" id="KW-1185">Reference proteome</keyword>
<organism evidence="7 8">
    <name type="scientific">Saccharopolyspora shandongensis</name>
    <dbReference type="NCBI Taxonomy" id="418495"/>
    <lineage>
        <taxon>Bacteria</taxon>
        <taxon>Bacillati</taxon>
        <taxon>Actinomycetota</taxon>
        <taxon>Actinomycetes</taxon>
        <taxon>Pseudonocardiales</taxon>
        <taxon>Pseudonocardiaceae</taxon>
        <taxon>Saccharopolyspora</taxon>
    </lineage>
</organism>